<dbReference type="EMBL" id="MG700550">
    <property type="protein sequence ID" value="AVI43723.1"/>
    <property type="molecule type" value="Genomic_DNA"/>
</dbReference>
<name>A0A2P1BPQ4_KLEPN</name>
<sequence length="78" mass="8532">MEALSGKNSDFTVCSVNIDGLEKAAKPACGSVLLRWGGSVYTAANTEPLENSVTQFRACDDRIEIDRPCRCFERCSAR</sequence>
<dbReference type="AlphaFoldDB" id="A0A2P1BPQ4"/>
<reference evidence="1" key="1">
    <citation type="submission" date="2017-12" db="EMBL/GenBank/DDBJ databases">
        <title>Insights into the successfully spreading KPC-encoding IncII plasmids.</title>
        <authorList>
            <person name="Brandt C."/>
            <person name="Pletz M.W."/>
            <person name="Makarewicz O."/>
        </authorList>
    </citation>
    <scope>NUCLEOTIDE SEQUENCE</scope>
    <source>
        <strain evidence="1">St015788/2</strain>
        <plasmid evidence="1">pUJ-84KPC</plasmid>
    </source>
</reference>
<geneLocation type="plasmid" evidence="1">
    <name>pUJ-84KPC</name>
</geneLocation>
<accession>A0A2P1BPQ4</accession>
<evidence type="ECO:0000313" key="1">
    <source>
        <dbReference type="EMBL" id="AVI43723.1"/>
    </source>
</evidence>
<protein>
    <submittedName>
        <fullName evidence="1">Uncharacterized protein</fullName>
    </submittedName>
</protein>
<organism evidence="1">
    <name type="scientific">Klebsiella pneumoniae</name>
    <dbReference type="NCBI Taxonomy" id="573"/>
    <lineage>
        <taxon>Bacteria</taxon>
        <taxon>Pseudomonadati</taxon>
        <taxon>Pseudomonadota</taxon>
        <taxon>Gammaproteobacteria</taxon>
        <taxon>Enterobacterales</taxon>
        <taxon>Enterobacteriaceae</taxon>
        <taxon>Klebsiella/Raoultella group</taxon>
        <taxon>Klebsiella</taxon>
        <taxon>Klebsiella pneumoniae complex</taxon>
    </lineage>
</organism>
<proteinExistence type="predicted"/>
<keyword evidence="1" id="KW-0614">Plasmid</keyword>